<sequence length="207" mass="23406">MFRRVSFLVISLALSFLPEGRAEVLRCRTDKDPGSPFVIDAQNKEAYEWISYEGEYFNVKNNRYYQHKLKTLYHATLQCESLGEIQSEDKDLPCEMCTALSSEPSKMKAAGCFEIHDEDTFEEKYECHPDGLVSFGVPYSSCVAGRGGKCSFGPDGLSQLMKMKDEAEIEIKKNQARKKVLTRWEDILIFGASEAEETAPPSTAFLQ</sequence>
<proteinExistence type="predicted"/>
<reference evidence="2" key="1">
    <citation type="submission" date="2014-11" db="EMBL/GenBank/DDBJ databases">
        <authorList>
            <person name="Otto D Thomas"/>
            <person name="Naeem Raeece"/>
        </authorList>
    </citation>
    <scope>NUCLEOTIDE SEQUENCE</scope>
</reference>
<dbReference type="EMBL" id="CDMZ01002126">
    <property type="protein sequence ID" value="CEM40890.1"/>
    <property type="molecule type" value="Genomic_DNA"/>
</dbReference>
<organism evidence="2">
    <name type="scientific">Chromera velia CCMP2878</name>
    <dbReference type="NCBI Taxonomy" id="1169474"/>
    <lineage>
        <taxon>Eukaryota</taxon>
        <taxon>Sar</taxon>
        <taxon>Alveolata</taxon>
        <taxon>Colpodellida</taxon>
        <taxon>Chromeraceae</taxon>
        <taxon>Chromera</taxon>
    </lineage>
</organism>
<feature type="chain" id="PRO_5005191764" description="Ig-like domain-containing protein" evidence="1">
    <location>
        <begin position="23"/>
        <end position="207"/>
    </location>
</feature>
<keyword evidence="1" id="KW-0732">Signal</keyword>
<evidence type="ECO:0008006" key="3">
    <source>
        <dbReference type="Google" id="ProtNLM"/>
    </source>
</evidence>
<dbReference type="VEuPathDB" id="CryptoDB:Cvel_6071"/>
<protein>
    <recommendedName>
        <fullName evidence="3">Ig-like domain-containing protein</fullName>
    </recommendedName>
</protein>
<dbReference type="AlphaFoldDB" id="A0A0G4HA87"/>
<evidence type="ECO:0000313" key="2">
    <source>
        <dbReference type="EMBL" id="CEM40890.1"/>
    </source>
</evidence>
<dbReference type="PhylomeDB" id="A0A0G4HA87"/>
<evidence type="ECO:0000256" key="1">
    <source>
        <dbReference type="SAM" id="SignalP"/>
    </source>
</evidence>
<gene>
    <name evidence="2" type="ORF">Cvel_6071</name>
</gene>
<accession>A0A0G4HA87</accession>
<name>A0A0G4HA87_9ALVE</name>
<feature type="signal peptide" evidence="1">
    <location>
        <begin position="1"/>
        <end position="22"/>
    </location>
</feature>